<evidence type="ECO:0000256" key="8">
    <source>
        <dbReference type="ARBA" id="ARBA00022777"/>
    </source>
</evidence>
<keyword evidence="11 14" id="KW-0472">Membrane</keyword>
<evidence type="ECO:0000256" key="9">
    <source>
        <dbReference type="ARBA" id="ARBA00022840"/>
    </source>
</evidence>
<feature type="transmembrane region" description="Helical" evidence="14">
    <location>
        <begin position="28"/>
        <end position="55"/>
    </location>
</feature>
<evidence type="ECO:0000256" key="1">
    <source>
        <dbReference type="ARBA" id="ARBA00004167"/>
    </source>
</evidence>
<dbReference type="Gene3D" id="3.30.200.20">
    <property type="entry name" value="Phosphorylase Kinase, domain 1"/>
    <property type="match status" value="2"/>
</dbReference>
<evidence type="ECO:0000256" key="7">
    <source>
        <dbReference type="ARBA" id="ARBA00022741"/>
    </source>
</evidence>
<proteinExistence type="predicted"/>
<keyword evidence="9" id="KW-0067">ATP-binding</keyword>
<evidence type="ECO:0000256" key="4">
    <source>
        <dbReference type="ARBA" id="ARBA00022553"/>
    </source>
</evidence>
<comment type="catalytic activity">
    <reaction evidence="13">
        <text>L-seryl-[protein] + ATP = O-phospho-L-seryl-[protein] + ADP + H(+)</text>
        <dbReference type="Rhea" id="RHEA:17989"/>
        <dbReference type="Rhea" id="RHEA-COMP:9863"/>
        <dbReference type="Rhea" id="RHEA-COMP:11604"/>
        <dbReference type="ChEBI" id="CHEBI:15378"/>
        <dbReference type="ChEBI" id="CHEBI:29999"/>
        <dbReference type="ChEBI" id="CHEBI:30616"/>
        <dbReference type="ChEBI" id="CHEBI:83421"/>
        <dbReference type="ChEBI" id="CHEBI:456216"/>
        <dbReference type="EC" id="2.7.11.1"/>
    </reaction>
</comment>
<dbReference type="AlphaFoldDB" id="A0A8S9IHE0"/>
<evidence type="ECO:0000256" key="3">
    <source>
        <dbReference type="ARBA" id="ARBA00022527"/>
    </source>
</evidence>
<evidence type="ECO:0000313" key="16">
    <source>
        <dbReference type="EMBL" id="KAF2568607.1"/>
    </source>
</evidence>
<gene>
    <name evidence="16" type="ORF">F2Q68_00024783</name>
</gene>
<keyword evidence="4" id="KW-0597">Phosphoprotein</keyword>
<evidence type="ECO:0000256" key="10">
    <source>
        <dbReference type="ARBA" id="ARBA00022989"/>
    </source>
</evidence>
<accession>A0A8S9IHE0</accession>
<dbReference type="PROSITE" id="PS50011">
    <property type="entry name" value="PROTEIN_KINASE_DOM"/>
    <property type="match status" value="1"/>
</dbReference>
<organism evidence="16 17">
    <name type="scientific">Brassica cretica</name>
    <name type="common">Mustard</name>
    <dbReference type="NCBI Taxonomy" id="69181"/>
    <lineage>
        <taxon>Eukaryota</taxon>
        <taxon>Viridiplantae</taxon>
        <taxon>Streptophyta</taxon>
        <taxon>Embryophyta</taxon>
        <taxon>Tracheophyta</taxon>
        <taxon>Spermatophyta</taxon>
        <taxon>Magnoliopsida</taxon>
        <taxon>eudicotyledons</taxon>
        <taxon>Gunneridae</taxon>
        <taxon>Pentapetalae</taxon>
        <taxon>rosids</taxon>
        <taxon>malvids</taxon>
        <taxon>Brassicales</taxon>
        <taxon>Brassicaceae</taxon>
        <taxon>Brassiceae</taxon>
        <taxon>Brassica</taxon>
    </lineage>
</organism>
<keyword evidence="6 14" id="KW-0812">Transmembrane</keyword>
<dbReference type="PANTHER" id="PTHR47984">
    <property type="entry name" value="OS01G0323000 PROTEIN"/>
    <property type="match status" value="1"/>
</dbReference>
<name>A0A8S9IHE0_BRACR</name>
<evidence type="ECO:0000313" key="17">
    <source>
        <dbReference type="Proteomes" id="UP000712281"/>
    </source>
</evidence>
<evidence type="ECO:0000256" key="13">
    <source>
        <dbReference type="ARBA" id="ARBA00048679"/>
    </source>
</evidence>
<dbReference type="Proteomes" id="UP000712281">
    <property type="component" value="Unassembled WGS sequence"/>
</dbReference>
<dbReference type="GO" id="GO:0005524">
    <property type="term" value="F:ATP binding"/>
    <property type="evidence" value="ECO:0007669"/>
    <property type="project" value="UniProtKB-KW"/>
</dbReference>
<dbReference type="GO" id="GO:0004674">
    <property type="term" value="F:protein serine/threonine kinase activity"/>
    <property type="evidence" value="ECO:0007669"/>
    <property type="project" value="UniProtKB-KW"/>
</dbReference>
<dbReference type="PANTHER" id="PTHR47984:SF15">
    <property type="entry name" value="PROTEIN KINASE DOMAIN-CONTAINING PROTEIN"/>
    <property type="match status" value="1"/>
</dbReference>
<keyword evidence="8" id="KW-0418">Kinase</keyword>
<reference evidence="16" key="1">
    <citation type="submission" date="2019-12" db="EMBL/GenBank/DDBJ databases">
        <title>Genome sequencing and annotation of Brassica cretica.</title>
        <authorList>
            <person name="Studholme D.J."/>
            <person name="Sarris P.F."/>
        </authorList>
    </citation>
    <scope>NUCLEOTIDE SEQUENCE</scope>
    <source>
        <strain evidence="16">PFS-001/15</strain>
        <tissue evidence="16">Leaf</tissue>
    </source>
</reference>
<feature type="domain" description="Protein kinase" evidence="15">
    <location>
        <begin position="143"/>
        <end position="439"/>
    </location>
</feature>
<dbReference type="SUPFAM" id="SSF56112">
    <property type="entry name" value="Protein kinase-like (PK-like)"/>
    <property type="match status" value="2"/>
</dbReference>
<keyword evidence="10 14" id="KW-1133">Transmembrane helix</keyword>
<evidence type="ECO:0000259" key="15">
    <source>
        <dbReference type="PROSITE" id="PS50011"/>
    </source>
</evidence>
<dbReference type="GO" id="GO:0016020">
    <property type="term" value="C:membrane"/>
    <property type="evidence" value="ECO:0007669"/>
    <property type="project" value="UniProtKB-SubCell"/>
</dbReference>
<evidence type="ECO:0000256" key="14">
    <source>
        <dbReference type="SAM" id="Phobius"/>
    </source>
</evidence>
<sequence>MNRIMSSQRSDLIEQKLSQHTSFFGIKLWILITASASIAFLLAFIVFVSLCFIFHRRRCREEPFRLRSKLCLPLSRIPLNNDRRHNPYNRCPEYIESGRISSQVGWSSAHLPYYTRSFSSTTSSFGSFTVFTFMEIESVTDGFADENLIAKGDSSMVYRGVLMGTVNVAVKRFFPIYQRYDDNDFITRAEMIANVRHKNVVRLLGYCIEGDERYDDNDFITRAEMIANVRHKNVVRLLGYCIEGDERALVYEYVEKGDLHEWIHGSSGRNQPLAWSKRMKIIQGVAKGLAYFHEDLEPRITHQYVRPSKILLDYQWNPKIILAIPSHNDSPMNSTFVPSPNNLDEKIDIHCFGTLIMELVSGRVCVDQSSPHVYLVDWIKEMVVNHMIVDVLDPSLPEFPTLKELKRIVLIALRCVDPEIEQRPKMGDVIHMLQPHDLLLNSNAIRKPQKVTRSREVSRISIIGT</sequence>
<dbReference type="EC" id="2.7.11.1" evidence="2"/>
<evidence type="ECO:0000256" key="5">
    <source>
        <dbReference type="ARBA" id="ARBA00022679"/>
    </source>
</evidence>
<dbReference type="EMBL" id="QGKW02001911">
    <property type="protein sequence ID" value="KAF2568607.1"/>
    <property type="molecule type" value="Genomic_DNA"/>
</dbReference>
<evidence type="ECO:0000256" key="6">
    <source>
        <dbReference type="ARBA" id="ARBA00022692"/>
    </source>
</evidence>
<evidence type="ECO:0000256" key="12">
    <source>
        <dbReference type="ARBA" id="ARBA00047899"/>
    </source>
</evidence>
<protein>
    <recommendedName>
        <fullName evidence="2">non-specific serine/threonine protein kinase</fullName>
        <ecNumber evidence="2">2.7.11.1</ecNumber>
    </recommendedName>
</protein>
<dbReference type="InterPro" id="IPR001245">
    <property type="entry name" value="Ser-Thr/Tyr_kinase_cat_dom"/>
</dbReference>
<keyword evidence="5" id="KW-0808">Transferase</keyword>
<dbReference type="InterPro" id="IPR052232">
    <property type="entry name" value="RLK_Ser/Thr-Kinase"/>
</dbReference>
<dbReference type="Gene3D" id="1.10.510.10">
    <property type="entry name" value="Transferase(Phosphotransferase) domain 1"/>
    <property type="match status" value="1"/>
</dbReference>
<evidence type="ECO:0000256" key="11">
    <source>
        <dbReference type="ARBA" id="ARBA00023136"/>
    </source>
</evidence>
<comment type="caution">
    <text evidence="16">The sequence shown here is derived from an EMBL/GenBank/DDBJ whole genome shotgun (WGS) entry which is preliminary data.</text>
</comment>
<evidence type="ECO:0000256" key="2">
    <source>
        <dbReference type="ARBA" id="ARBA00012513"/>
    </source>
</evidence>
<keyword evidence="7" id="KW-0547">Nucleotide-binding</keyword>
<comment type="subcellular location">
    <subcellularLocation>
        <location evidence="1">Membrane</location>
        <topology evidence="1">Single-pass membrane protein</topology>
    </subcellularLocation>
</comment>
<dbReference type="InterPro" id="IPR011009">
    <property type="entry name" value="Kinase-like_dom_sf"/>
</dbReference>
<dbReference type="InterPro" id="IPR000719">
    <property type="entry name" value="Prot_kinase_dom"/>
</dbReference>
<comment type="catalytic activity">
    <reaction evidence="12">
        <text>L-threonyl-[protein] + ATP = O-phospho-L-threonyl-[protein] + ADP + H(+)</text>
        <dbReference type="Rhea" id="RHEA:46608"/>
        <dbReference type="Rhea" id="RHEA-COMP:11060"/>
        <dbReference type="Rhea" id="RHEA-COMP:11605"/>
        <dbReference type="ChEBI" id="CHEBI:15378"/>
        <dbReference type="ChEBI" id="CHEBI:30013"/>
        <dbReference type="ChEBI" id="CHEBI:30616"/>
        <dbReference type="ChEBI" id="CHEBI:61977"/>
        <dbReference type="ChEBI" id="CHEBI:456216"/>
        <dbReference type="EC" id="2.7.11.1"/>
    </reaction>
</comment>
<dbReference type="Pfam" id="PF07714">
    <property type="entry name" value="PK_Tyr_Ser-Thr"/>
    <property type="match status" value="2"/>
</dbReference>
<keyword evidence="3" id="KW-0723">Serine/threonine-protein kinase</keyword>